<dbReference type="HOGENOM" id="CLU_2749249_0_0_9"/>
<accession>G2THU1</accession>
<dbReference type="Proteomes" id="UP000009283">
    <property type="component" value="Chromosome"/>
</dbReference>
<dbReference type="KEGG" id="bag:Bcoa_1453"/>
<dbReference type="AlphaFoldDB" id="G2THU1"/>
<name>G2THU1_HEYCO</name>
<protein>
    <submittedName>
        <fullName evidence="1">Uncharacterized protein</fullName>
    </submittedName>
</protein>
<gene>
    <name evidence="1" type="ORF">Bcoa_1453</name>
</gene>
<evidence type="ECO:0000313" key="1">
    <source>
        <dbReference type="EMBL" id="AEP00659.1"/>
    </source>
</evidence>
<organism evidence="1 2">
    <name type="scientific">Heyndrickxia coagulans 36D1</name>
    <dbReference type="NCBI Taxonomy" id="345219"/>
    <lineage>
        <taxon>Bacteria</taxon>
        <taxon>Bacillati</taxon>
        <taxon>Bacillota</taxon>
        <taxon>Bacilli</taxon>
        <taxon>Bacillales</taxon>
        <taxon>Bacillaceae</taxon>
        <taxon>Heyndrickxia</taxon>
    </lineage>
</organism>
<sequence>MSLHLANRNILNQNLQFVKVTSSLQLRLYWFFRFPAYKIVESQPYENLLIMYTFLAYNSAYPMSIGVSLI</sequence>
<reference evidence="1 2" key="1">
    <citation type="journal article" date="2011" name="Stand. Genomic Sci.">
        <title>Complete Genome Sequence of a thermotolerant sporogenic lactic acid bacterium, Bacillus coagulans strain 36D1.</title>
        <authorList>
            <person name="Rhee M.S."/>
            <person name="Moritz B.E."/>
            <person name="Xie G."/>
            <person name="Glavina Del Rio T."/>
            <person name="Dalin E."/>
            <person name="Tice H."/>
            <person name="Bruce D."/>
            <person name="Goodwin L."/>
            <person name="Chertkov O."/>
            <person name="Brettin T."/>
            <person name="Han C."/>
            <person name="Detter C."/>
            <person name="Pitluck S."/>
            <person name="Land M.L."/>
            <person name="Patel M."/>
            <person name="Ou M."/>
            <person name="Harbrucker R."/>
            <person name="Ingram L.O."/>
            <person name="Shanmugam K.T."/>
        </authorList>
    </citation>
    <scope>NUCLEOTIDE SEQUENCE [LARGE SCALE GENOMIC DNA]</scope>
    <source>
        <strain evidence="1 2">36D1</strain>
    </source>
</reference>
<evidence type="ECO:0000313" key="2">
    <source>
        <dbReference type="Proteomes" id="UP000009283"/>
    </source>
</evidence>
<proteinExistence type="predicted"/>
<dbReference type="EMBL" id="CP003056">
    <property type="protein sequence ID" value="AEP00659.1"/>
    <property type="molecule type" value="Genomic_DNA"/>
</dbReference>